<sequence length="213" mass="23113">MQTKITKKLVDQMQPGPTDMLVFDTLLKGFVLNAVRLLLLTGCRVGELLALRWADIDLEAGALYIRDAKAGARAHPIGAVAAAFLAEMDHTSPWLLLGIKDTKKPLAANTLGHAWSRIRARAELQDVRLHDLRHTVGTYAGQAGANAFLVRDKLGHKTLAMTGRYVSKDANPLRELSNKVEGRIMAALKAGQAEDTGQVVPMPTKRSGRSSAE</sequence>
<evidence type="ECO:0000259" key="6">
    <source>
        <dbReference type="PROSITE" id="PS51898"/>
    </source>
</evidence>
<dbReference type="PANTHER" id="PTHR30349:SF41">
    <property type="entry name" value="INTEGRASE_RECOMBINASE PROTEIN MJ0367-RELATED"/>
    <property type="match status" value="1"/>
</dbReference>
<dbReference type="InterPro" id="IPR011010">
    <property type="entry name" value="DNA_brk_join_enz"/>
</dbReference>
<evidence type="ECO:0000256" key="4">
    <source>
        <dbReference type="ARBA" id="ARBA00023172"/>
    </source>
</evidence>
<keyword evidence="4" id="KW-0233">DNA recombination</keyword>
<dbReference type="Gene3D" id="1.10.443.10">
    <property type="entry name" value="Intergrase catalytic core"/>
    <property type="match status" value="1"/>
</dbReference>
<feature type="region of interest" description="Disordered" evidence="5">
    <location>
        <begin position="192"/>
        <end position="213"/>
    </location>
</feature>
<dbReference type="GO" id="GO:0015074">
    <property type="term" value="P:DNA integration"/>
    <property type="evidence" value="ECO:0007669"/>
    <property type="project" value="UniProtKB-KW"/>
</dbReference>
<dbReference type="OrthoDB" id="7298605at2"/>
<evidence type="ECO:0000256" key="5">
    <source>
        <dbReference type="SAM" id="MobiDB-lite"/>
    </source>
</evidence>
<evidence type="ECO:0000256" key="1">
    <source>
        <dbReference type="ARBA" id="ARBA00008857"/>
    </source>
</evidence>
<dbReference type="PROSITE" id="PS51898">
    <property type="entry name" value="TYR_RECOMBINASE"/>
    <property type="match status" value="1"/>
</dbReference>
<dbReference type="Proteomes" id="UP000319859">
    <property type="component" value="Unassembled WGS sequence"/>
</dbReference>
<dbReference type="CDD" id="cd00796">
    <property type="entry name" value="INT_Rci_Hp1_C"/>
    <property type="match status" value="1"/>
</dbReference>
<dbReference type="GO" id="GO:0006310">
    <property type="term" value="P:DNA recombination"/>
    <property type="evidence" value="ECO:0007669"/>
    <property type="project" value="UniProtKB-KW"/>
</dbReference>
<comment type="caution">
    <text evidence="7">The sequence shown here is derived from an EMBL/GenBank/DDBJ whole genome shotgun (WGS) entry which is preliminary data.</text>
</comment>
<evidence type="ECO:0000313" key="7">
    <source>
        <dbReference type="EMBL" id="TWB16917.1"/>
    </source>
</evidence>
<dbReference type="EMBL" id="VITN01000012">
    <property type="protein sequence ID" value="TWB16917.1"/>
    <property type="molecule type" value="Genomic_DNA"/>
</dbReference>
<dbReference type="PANTHER" id="PTHR30349">
    <property type="entry name" value="PHAGE INTEGRASE-RELATED"/>
    <property type="match status" value="1"/>
</dbReference>
<evidence type="ECO:0000256" key="2">
    <source>
        <dbReference type="ARBA" id="ARBA00022908"/>
    </source>
</evidence>
<gene>
    <name evidence="7" type="ORF">FBZ89_11274</name>
</gene>
<dbReference type="Pfam" id="PF00589">
    <property type="entry name" value="Phage_integrase"/>
    <property type="match status" value="1"/>
</dbReference>
<evidence type="ECO:0000313" key="8">
    <source>
        <dbReference type="Proteomes" id="UP000319859"/>
    </source>
</evidence>
<proteinExistence type="inferred from homology"/>
<protein>
    <submittedName>
        <fullName evidence="7">Phage integrase family protein</fullName>
    </submittedName>
</protein>
<accession>A0A560F5L2</accession>
<keyword evidence="2" id="KW-0229">DNA integration</keyword>
<dbReference type="InterPro" id="IPR050090">
    <property type="entry name" value="Tyrosine_recombinase_XerCD"/>
</dbReference>
<dbReference type="GO" id="GO:0003677">
    <property type="term" value="F:DNA binding"/>
    <property type="evidence" value="ECO:0007669"/>
    <property type="project" value="UniProtKB-KW"/>
</dbReference>
<dbReference type="InterPro" id="IPR002104">
    <property type="entry name" value="Integrase_catalytic"/>
</dbReference>
<dbReference type="AlphaFoldDB" id="A0A560F5L2"/>
<dbReference type="RefSeq" id="WP_145751364.1">
    <property type="nucleotide sequence ID" value="NZ_VITN01000012.1"/>
</dbReference>
<name>A0A560F5L2_9PROT</name>
<evidence type="ECO:0000256" key="3">
    <source>
        <dbReference type="ARBA" id="ARBA00023125"/>
    </source>
</evidence>
<organism evidence="7 8">
    <name type="scientific">Nitrospirillum amazonense</name>
    <dbReference type="NCBI Taxonomy" id="28077"/>
    <lineage>
        <taxon>Bacteria</taxon>
        <taxon>Pseudomonadati</taxon>
        <taxon>Pseudomonadota</taxon>
        <taxon>Alphaproteobacteria</taxon>
        <taxon>Rhodospirillales</taxon>
        <taxon>Azospirillaceae</taxon>
        <taxon>Nitrospirillum</taxon>
    </lineage>
</organism>
<keyword evidence="3" id="KW-0238">DNA-binding</keyword>
<reference evidence="7 8" key="1">
    <citation type="submission" date="2019-06" db="EMBL/GenBank/DDBJ databases">
        <title>Genomic Encyclopedia of Type Strains, Phase IV (KMG-V): Genome sequencing to study the core and pangenomes of soil and plant-associated prokaryotes.</title>
        <authorList>
            <person name="Whitman W."/>
        </authorList>
    </citation>
    <scope>NUCLEOTIDE SEQUENCE [LARGE SCALE GENOMIC DNA]</scope>
    <source>
        <strain evidence="7 8">BR 11880</strain>
    </source>
</reference>
<feature type="domain" description="Tyr recombinase" evidence="6">
    <location>
        <begin position="13"/>
        <end position="178"/>
    </location>
</feature>
<dbReference type="SUPFAM" id="SSF56349">
    <property type="entry name" value="DNA breaking-rejoining enzymes"/>
    <property type="match status" value="1"/>
</dbReference>
<dbReference type="InterPro" id="IPR013762">
    <property type="entry name" value="Integrase-like_cat_sf"/>
</dbReference>
<comment type="similarity">
    <text evidence="1">Belongs to the 'phage' integrase family.</text>
</comment>